<evidence type="ECO:0000313" key="1">
    <source>
        <dbReference type="EMBL" id="AYJ84707.1"/>
    </source>
</evidence>
<dbReference type="KEGG" id="spha:D3Y57_01055"/>
<dbReference type="RefSeq" id="WP_121150541.1">
    <property type="nucleotide sequence ID" value="NZ_CP032827.1"/>
</dbReference>
<sequence length="152" mass="17008">MEKASRGDDLIDVVVRLPRKAIEETLLSARPASQKEDERRLGAANAALAGRRRRASRFPGVRFYDPSWDMLLELYVASRERRDLAVSQLCALSGGSTTTALRHIENMEALGYIGREADASDRRRLVVIMLPLLINAMDQWLDLQMIGAEIGL</sequence>
<dbReference type="AlphaFoldDB" id="A0A494T5U6"/>
<dbReference type="InterPro" id="IPR036390">
    <property type="entry name" value="WH_DNA-bd_sf"/>
</dbReference>
<geneLocation type="plasmid" evidence="1">
    <name>unnamed2</name>
</geneLocation>
<keyword evidence="2" id="KW-1185">Reference proteome</keyword>
<gene>
    <name evidence="1" type="ORF">D3Y57_01055</name>
</gene>
<dbReference type="Gene3D" id="1.10.10.10">
    <property type="entry name" value="Winged helix-like DNA-binding domain superfamily/Winged helix DNA-binding domain"/>
    <property type="match status" value="1"/>
</dbReference>
<dbReference type="InterPro" id="IPR036388">
    <property type="entry name" value="WH-like_DNA-bd_sf"/>
</dbReference>
<organism evidence="1 2">
    <name type="scientific">Sphingomonas paeninsulae</name>
    <dbReference type="NCBI Taxonomy" id="2319844"/>
    <lineage>
        <taxon>Bacteria</taxon>
        <taxon>Pseudomonadati</taxon>
        <taxon>Pseudomonadota</taxon>
        <taxon>Alphaproteobacteria</taxon>
        <taxon>Sphingomonadales</taxon>
        <taxon>Sphingomonadaceae</taxon>
        <taxon>Sphingomonas</taxon>
    </lineage>
</organism>
<dbReference type="OrthoDB" id="7594920at2"/>
<accession>A0A494T5U6</accession>
<evidence type="ECO:0000313" key="2">
    <source>
        <dbReference type="Proteomes" id="UP000276254"/>
    </source>
</evidence>
<dbReference type="EMBL" id="CP032827">
    <property type="protein sequence ID" value="AYJ84707.1"/>
    <property type="molecule type" value="Genomic_DNA"/>
</dbReference>
<reference evidence="1 2" key="1">
    <citation type="submission" date="2018-09" db="EMBL/GenBank/DDBJ databases">
        <title>Sphingomonas peninsula sp. nov., isolated from fildes peninsula, Antarctic soil.</title>
        <authorList>
            <person name="Yingchao G."/>
        </authorList>
    </citation>
    <scope>NUCLEOTIDE SEQUENCE [LARGE SCALE GENOMIC DNA]</scope>
    <source>
        <strain evidence="1 2">YZ-8</strain>
        <plasmid evidence="1 2">unnamed2</plasmid>
    </source>
</reference>
<name>A0A494T5U6_SPHPE</name>
<dbReference type="SUPFAM" id="SSF46785">
    <property type="entry name" value="Winged helix' DNA-binding domain"/>
    <property type="match status" value="1"/>
</dbReference>
<keyword evidence="1" id="KW-0614">Plasmid</keyword>
<protein>
    <submittedName>
        <fullName evidence="1">MarR family transcriptional regulator</fullName>
    </submittedName>
</protein>
<dbReference type="Proteomes" id="UP000276254">
    <property type="component" value="Plasmid unnamed2"/>
</dbReference>
<proteinExistence type="predicted"/>